<evidence type="ECO:0000256" key="5">
    <source>
        <dbReference type="ARBA" id="ARBA00037357"/>
    </source>
</evidence>
<keyword evidence="4" id="KW-0804">Transcription</keyword>
<gene>
    <name evidence="8" type="primary">pdhR_3</name>
    <name evidence="8" type="ORF">D791_02332</name>
</gene>
<dbReference type="AlphaFoldDB" id="W9V3K8"/>
<dbReference type="Pfam" id="PF07729">
    <property type="entry name" value="FCD"/>
    <property type="match status" value="1"/>
</dbReference>
<protein>
    <recommendedName>
        <fullName evidence="6">Pyruvate dehydrogenase complex repressor</fullName>
    </recommendedName>
</protein>
<dbReference type="PRINTS" id="PR00035">
    <property type="entry name" value="HTHGNTR"/>
</dbReference>
<evidence type="ECO:0000256" key="2">
    <source>
        <dbReference type="ARBA" id="ARBA00023015"/>
    </source>
</evidence>
<evidence type="ECO:0000259" key="7">
    <source>
        <dbReference type="PROSITE" id="PS50949"/>
    </source>
</evidence>
<keyword evidence="8" id="KW-0670">Pyruvate</keyword>
<dbReference type="CDD" id="cd07377">
    <property type="entry name" value="WHTH_GntR"/>
    <property type="match status" value="1"/>
</dbReference>
<reference evidence="9" key="1">
    <citation type="submission" date="2012-11" db="EMBL/GenBank/DDBJ databases">
        <authorList>
            <person name="Singh A."/>
            <person name="Pinnaka A.K."/>
            <person name="Vaidya B."/>
        </authorList>
    </citation>
    <scope>NUCLEOTIDE SEQUENCE [LARGE SCALE GENOMIC DNA]</scope>
    <source>
        <strain evidence="9">AK23</strain>
    </source>
</reference>
<dbReference type="Gene3D" id="1.20.120.530">
    <property type="entry name" value="GntR ligand-binding domain-like"/>
    <property type="match status" value="1"/>
</dbReference>
<dbReference type="InterPro" id="IPR036388">
    <property type="entry name" value="WH-like_DNA-bd_sf"/>
</dbReference>
<dbReference type="RefSeq" id="WP_081763830.1">
    <property type="nucleotide sequence ID" value="NZ_AONB01000011.1"/>
</dbReference>
<dbReference type="InterPro" id="IPR000524">
    <property type="entry name" value="Tscrpt_reg_HTH_GntR"/>
</dbReference>
<feature type="domain" description="HTH gntR-type" evidence="7">
    <location>
        <begin position="13"/>
        <end position="81"/>
    </location>
</feature>
<organism evidence="8 9">
    <name type="scientific">Nitrincola nitratireducens</name>
    <dbReference type="NCBI Taxonomy" id="1229521"/>
    <lineage>
        <taxon>Bacteria</taxon>
        <taxon>Pseudomonadati</taxon>
        <taxon>Pseudomonadota</taxon>
        <taxon>Gammaproteobacteria</taxon>
        <taxon>Oceanospirillales</taxon>
        <taxon>Oceanospirillaceae</taxon>
        <taxon>Nitrincola</taxon>
    </lineage>
</organism>
<dbReference type="SMART" id="SM00895">
    <property type="entry name" value="FCD"/>
    <property type="match status" value="1"/>
</dbReference>
<evidence type="ECO:0000256" key="4">
    <source>
        <dbReference type="ARBA" id="ARBA00023163"/>
    </source>
</evidence>
<keyword evidence="2" id="KW-0805">Transcription regulation</keyword>
<evidence type="ECO:0000256" key="6">
    <source>
        <dbReference type="ARBA" id="ARBA00039592"/>
    </source>
</evidence>
<evidence type="ECO:0000256" key="3">
    <source>
        <dbReference type="ARBA" id="ARBA00023125"/>
    </source>
</evidence>
<dbReference type="InterPro" id="IPR011711">
    <property type="entry name" value="GntR_C"/>
</dbReference>
<name>W9V3K8_9GAMM</name>
<dbReference type="EMBL" id="AONB01000011">
    <property type="protein sequence ID" value="EXJ10727.1"/>
    <property type="molecule type" value="Genomic_DNA"/>
</dbReference>
<dbReference type="Gene3D" id="1.10.10.10">
    <property type="entry name" value="Winged helix-like DNA-binding domain superfamily/Winged helix DNA-binding domain"/>
    <property type="match status" value="1"/>
</dbReference>
<dbReference type="PATRIC" id="fig|1229521.3.peg.2364"/>
<dbReference type="InterPro" id="IPR036390">
    <property type="entry name" value="WH_DNA-bd_sf"/>
</dbReference>
<dbReference type="PROSITE" id="PS50949">
    <property type="entry name" value="HTH_GNTR"/>
    <property type="match status" value="1"/>
</dbReference>
<dbReference type="SUPFAM" id="SSF48008">
    <property type="entry name" value="GntR ligand-binding domain-like"/>
    <property type="match status" value="1"/>
</dbReference>
<dbReference type="SUPFAM" id="SSF46785">
    <property type="entry name" value="Winged helix' DNA-binding domain"/>
    <property type="match status" value="1"/>
</dbReference>
<accession>W9V3K8</accession>
<dbReference type="STRING" id="1229521.D791_02332"/>
<sequence length="240" mass="26820">MSRSVTPENESSHSRVAKVLSALRRELIQGNILPGQSLPSQRQLAQDLQVARGSVREAIVLLESEGIVSTRPGGRSQVNNVMTPYFSLAGEAGLQGVELQLQVLEARAVLEGEAAYYAALRASDAELSKLSEEYEAMRLRSMGESTLSKAKADLTFHMMIANASHHFIVISFSQLFYARYFNVIHETLSSTLRRYGRYPDGIAQQHEKIHRSIQARLPEQARNEASEHILFTRRLLEKGL</sequence>
<dbReference type="Pfam" id="PF00392">
    <property type="entry name" value="GntR"/>
    <property type="match status" value="1"/>
</dbReference>
<reference evidence="8 9" key="2">
    <citation type="journal article" date="2015" name="Syst. Appl. Microbiol.">
        <title>Nitrincola nitratireducens sp. nov. isolated from a haloalkaline crater lake.</title>
        <authorList>
            <person name="Singh A."/>
            <person name="Vaidya B."/>
            <person name="Tanuku N.R."/>
            <person name="Pinnaka A.K."/>
        </authorList>
    </citation>
    <scope>NUCLEOTIDE SEQUENCE [LARGE SCALE GENOMIC DNA]</scope>
    <source>
        <strain evidence="8 9">AK23</strain>
    </source>
</reference>
<keyword evidence="9" id="KW-1185">Reference proteome</keyword>
<dbReference type="OrthoDB" id="5450856at2"/>
<evidence type="ECO:0000313" key="9">
    <source>
        <dbReference type="Proteomes" id="UP000019464"/>
    </source>
</evidence>
<dbReference type="InterPro" id="IPR008920">
    <property type="entry name" value="TF_FadR/GntR_C"/>
</dbReference>
<dbReference type="PANTHER" id="PTHR43537:SF34">
    <property type="entry name" value="PYRUVATE DEHYDROGENASE COMPLEX REPRESSOR"/>
    <property type="match status" value="1"/>
</dbReference>
<dbReference type="GO" id="GO:0003677">
    <property type="term" value="F:DNA binding"/>
    <property type="evidence" value="ECO:0007669"/>
    <property type="project" value="UniProtKB-KW"/>
</dbReference>
<comment type="caution">
    <text evidence="8">The sequence shown here is derived from an EMBL/GenBank/DDBJ whole genome shotgun (WGS) entry which is preliminary data.</text>
</comment>
<evidence type="ECO:0000256" key="1">
    <source>
        <dbReference type="ARBA" id="ARBA00022491"/>
    </source>
</evidence>
<keyword evidence="1" id="KW-0678">Repressor</keyword>
<dbReference type="PANTHER" id="PTHR43537">
    <property type="entry name" value="TRANSCRIPTIONAL REGULATOR, GNTR FAMILY"/>
    <property type="match status" value="1"/>
</dbReference>
<dbReference type="SMART" id="SM00345">
    <property type="entry name" value="HTH_GNTR"/>
    <property type="match status" value="1"/>
</dbReference>
<dbReference type="Proteomes" id="UP000019464">
    <property type="component" value="Unassembled WGS sequence"/>
</dbReference>
<proteinExistence type="predicted"/>
<dbReference type="GO" id="GO:0003700">
    <property type="term" value="F:DNA-binding transcription factor activity"/>
    <property type="evidence" value="ECO:0007669"/>
    <property type="project" value="InterPro"/>
</dbReference>
<evidence type="ECO:0000313" key="8">
    <source>
        <dbReference type="EMBL" id="EXJ10727.1"/>
    </source>
</evidence>
<keyword evidence="3" id="KW-0238">DNA-binding</keyword>
<comment type="function">
    <text evidence="5">Transcriptional repressor for the pyruvate dehydrogenase complex genes aceEF and lpd.</text>
</comment>